<keyword evidence="3 6" id="KW-0812">Transmembrane</keyword>
<dbReference type="InParanoid" id="A0A0L0HN66"/>
<dbReference type="RefSeq" id="XP_016610571.1">
    <property type="nucleotide sequence ID" value="XM_016757230.1"/>
</dbReference>
<feature type="domain" description="Major facilitator superfamily (MFS) profile" evidence="7">
    <location>
        <begin position="64"/>
        <end position="488"/>
    </location>
</feature>
<name>A0A0L0HN66_SPIPD</name>
<dbReference type="PROSITE" id="PS50850">
    <property type="entry name" value="MFS"/>
    <property type="match status" value="1"/>
</dbReference>
<dbReference type="OMA" id="YNMICQA"/>
<reference evidence="8 9" key="1">
    <citation type="submission" date="2009-08" db="EMBL/GenBank/DDBJ databases">
        <title>The Genome Sequence of Spizellomyces punctatus strain DAOM BR117.</title>
        <authorList>
            <consortium name="The Broad Institute Genome Sequencing Platform"/>
            <person name="Russ C."/>
            <person name="Cuomo C."/>
            <person name="Shea T."/>
            <person name="Young S.K."/>
            <person name="Zeng Q."/>
            <person name="Koehrsen M."/>
            <person name="Haas B."/>
            <person name="Borodovsky M."/>
            <person name="Guigo R."/>
            <person name="Alvarado L."/>
            <person name="Berlin A."/>
            <person name="Bochicchio J."/>
            <person name="Borenstein D."/>
            <person name="Chapman S."/>
            <person name="Chen Z."/>
            <person name="Engels R."/>
            <person name="Freedman E."/>
            <person name="Gellesch M."/>
            <person name="Goldberg J."/>
            <person name="Griggs A."/>
            <person name="Gujja S."/>
            <person name="Heiman D."/>
            <person name="Hepburn T."/>
            <person name="Howarth C."/>
            <person name="Jen D."/>
            <person name="Larson L."/>
            <person name="Lewis B."/>
            <person name="Mehta T."/>
            <person name="Park D."/>
            <person name="Pearson M."/>
            <person name="Roberts A."/>
            <person name="Saif S."/>
            <person name="Shenoy N."/>
            <person name="Sisk P."/>
            <person name="Stolte C."/>
            <person name="Sykes S."/>
            <person name="Thomson T."/>
            <person name="Walk T."/>
            <person name="White J."/>
            <person name="Yandava C."/>
            <person name="Burger G."/>
            <person name="Gray M.W."/>
            <person name="Holland P.W.H."/>
            <person name="King N."/>
            <person name="Lang F.B.F."/>
            <person name="Roger A.J."/>
            <person name="Ruiz-Trillo I."/>
            <person name="Lander E."/>
            <person name="Nusbaum C."/>
        </authorList>
    </citation>
    <scope>NUCLEOTIDE SEQUENCE [LARGE SCALE GENOMIC DNA]</scope>
    <source>
        <strain evidence="8 9">DAOM BR117</strain>
    </source>
</reference>
<feature type="transmembrane region" description="Helical" evidence="6">
    <location>
        <begin position="337"/>
        <end position="358"/>
    </location>
</feature>
<dbReference type="GeneID" id="27692201"/>
<feature type="transmembrane region" description="Helical" evidence="6">
    <location>
        <begin position="396"/>
        <end position="418"/>
    </location>
</feature>
<feature type="transmembrane region" description="Helical" evidence="6">
    <location>
        <begin position="155"/>
        <end position="180"/>
    </location>
</feature>
<evidence type="ECO:0000256" key="2">
    <source>
        <dbReference type="ARBA" id="ARBA00022448"/>
    </source>
</evidence>
<keyword evidence="5 6" id="KW-0472">Membrane</keyword>
<evidence type="ECO:0000256" key="6">
    <source>
        <dbReference type="SAM" id="Phobius"/>
    </source>
</evidence>
<dbReference type="InterPro" id="IPR036259">
    <property type="entry name" value="MFS_trans_sf"/>
</dbReference>
<feature type="transmembrane region" description="Helical" evidence="6">
    <location>
        <begin position="192"/>
        <end position="213"/>
    </location>
</feature>
<feature type="transmembrane region" description="Helical" evidence="6">
    <location>
        <begin position="296"/>
        <end position="317"/>
    </location>
</feature>
<protein>
    <recommendedName>
        <fullName evidence="7">Major facilitator superfamily (MFS) profile domain-containing protein</fullName>
    </recommendedName>
</protein>
<sequence length="524" mass="60630">MSDPDKTLTRRVDLAFDYTLIDDEALANHYQPRADYEGRHRWDPKASWTAEEEKKLVRKIDLRIMLFVCLMFFALQLDRGNISQALSDNMLKDLHLTTNDFNYGQTIFFLSFLSAELPSQLVSKKLGPDNWIPIQMVLWSAVAISQAWLTGRTTFFITRALLGILEGGFIPDVVLYLTYFYKSNELPIRLSWFWTAYTLTNVVSAFMAFGILHLRGVNGWEGWRWLFSLEGALTVILGIVAFFYLPPSPTQTASKFRGKDGWFSEREEVIMVTRILRDDPSKGDMHNRQPLTPRKLFKALTDWDMLPIYIIGLTWLIPSAPPTQYLTLTLRSLGFDTFQTSLLTIPSSILFIGQLLFWTWISERYNEKSLLGVIGQVWLIVLLVSLTLLPDEANPWVRFTILSLIIGFPYVHAIFVAWTSRNAGSVRTRTVASALYNMTVQASNIIASNIYRDDDKPHYRRGNKILIGIAVMNIFIFLATKVYYIQRNRYRERKWSAMSKEDKKHYLQTTTDEGNKRLDFRFAH</sequence>
<dbReference type="AlphaFoldDB" id="A0A0L0HN66"/>
<feature type="transmembrane region" description="Helical" evidence="6">
    <location>
        <begin position="225"/>
        <end position="245"/>
    </location>
</feature>
<proteinExistence type="predicted"/>
<evidence type="ECO:0000259" key="7">
    <source>
        <dbReference type="PROSITE" id="PS50850"/>
    </source>
</evidence>
<evidence type="ECO:0000313" key="8">
    <source>
        <dbReference type="EMBL" id="KND02532.1"/>
    </source>
</evidence>
<feature type="transmembrane region" description="Helical" evidence="6">
    <location>
        <begin position="463"/>
        <end position="484"/>
    </location>
</feature>
<dbReference type="FunFam" id="1.20.1250.20:FF:000106">
    <property type="entry name" value="MFS transporter, putative"/>
    <property type="match status" value="1"/>
</dbReference>
<comment type="subcellular location">
    <subcellularLocation>
        <location evidence="1">Membrane</location>
        <topology evidence="1">Multi-pass membrane protein</topology>
    </subcellularLocation>
</comment>
<evidence type="ECO:0000256" key="1">
    <source>
        <dbReference type="ARBA" id="ARBA00004141"/>
    </source>
</evidence>
<keyword evidence="2" id="KW-0813">Transport</keyword>
<dbReference type="InterPro" id="IPR011701">
    <property type="entry name" value="MFS"/>
</dbReference>
<feature type="transmembrane region" description="Helical" evidence="6">
    <location>
        <begin position="64"/>
        <end position="82"/>
    </location>
</feature>
<dbReference type="Gene3D" id="1.20.1250.20">
    <property type="entry name" value="MFS general substrate transporter like domains"/>
    <property type="match status" value="2"/>
</dbReference>
<dbReference type="InterPro" id="IPR020846">
    <property type="entry name" value="MFS_dom"/>
</dbReference>
<dbReference type="GO" id="GO:0022857">
    <property type="term" value="F:transmembrane transporter activity"/>
    <property type="evidence" value="ECO:0007669"/>
    <property type="project" value="InterPro"/>
</dbReference>
<evidence type="ECO:0000256" key="4">
    <source>
        <dbReference type="ARBA" id="ARBA00022989"/>
    </source>
</evidence>
<dbReference type="SUPFAM" id="SSF103473">
    <property type="entry name" value="MFS general substrate transporter"/>
    <property type="match status" value="1"/>
</dbReference>
<dbReference type="FunFam" id="1.20.1250.20:FF:000247">
    <property type="entry name" value="MFS general substrate transporter"/>
    <property type="match status" value="1"/>
</dbReference>
<keyword evidence="9" id="KW-1185">Reference proteome</keyword>
<dbReference type="eggNOG" id="KOG2533">
    <property type="taxonomic scope" value="Eukaryota"/>
</dbReference>
<dbReference type="VEuPathDB" id="FungiDB:SPPG_09076"/>
<feature type="transmembrane region" description="Helical" evidence="6">
    <location>
        <begin position="370"/>
        <end position="390"/>
    </location>
</feature>
<evidence type="ECO:0000313" key="9">
    <source>
        <dbReference type="Proteomes" id="UP000053201"/>
    </source>
</evidence>
<evidence type="ECO:0000256" key="5">
    <source>
        <dbReference type="ARBA" id="ARBA00023136"/>
    </source>
</evidence>
<keyword evidence="4 6" id="KW-1133">Transmembrane helix</keyword>
<dbReference type="STRING" id="645134.A0A0L0HN66"/>
<dbReference type="OrthoDB" id="1935484at2759"/>
<dbReference type="Proteomes" id="UP000053201">
    <property type="component" value="Unassembled WGS sequence"/>
</dbReference>
<accession>A0A0L0HN66</accession>
<feature type="transmembrane region" description="Helical" evidence="6">
    <location>
        <begin position="430"/>
        <end position="451"/>
    </location>
</feature>
<dbReference type="EMBL" id="KQ257453">
    <property type="protein sequence ID" value="KND02532.1"/>
    <property type="molecule type" value="Genomic_DNA"/>
</dbReference>
<organism evidence="8 9">
    <name type="scientific">Spizellomyces punctatus (strain DAOM BR117)</name>
    <dbReference type="NCBI Taxonomy" id="645134"/>
    <lineage>
        <taxon>Eukaryota</taxon>
        <taxon>Fungi</taxon>
        <taxon>Fungi incertae sedis</taxon>
        <taxon>Chytridiomycota</taxon>
        <taxon>Chytridiomycota incertae sedis</taxon>
        <taxon>Chytridiomycetes</taxon>
        <taxon>Spizellomycetales</taxon>
        <taxon>Spizellomycetaceae</taxon>
        <taxon>Spizellomyces</taxon>
    </lineage>
</organism>
<dbReference type="Pfam" id="PF07690">
    <property type="entry name" value="MFS_1"/>
    <property type="match status" value="1"/>
</dbReference>
<dbReference type="PANTHER" id="PTHR43791">
    <property type="entry name" value="PERMEASE-RELATED"/>
    <property type="match status" value="1"/>
</dbReference>
<dbReference type="PANTHER" id="PTHR43791:SF104">
    <property type="entry name" value="MAJOR FACILITATOR SUPERFAMILY (MFS) PROFILE DOMAIN-CONTAINING PROTEIN-RELATED"/>
    <property type="match status" value="1"/>
</dbReference>
<gene>
    <name evidence="8" type="ORF">SPPG_09076</name>
</gene>
<dbReference type="GO" id="GO:0016020">
    <property type="term" value="C:membrane"/>
    <property type="evidence" value="ECO:0007669"/>
    <property type="project" value="UniProtKB-SubCell"/>
</dbReference>
<evidence type="ECO:0000256" key="3">
    <source>
        <dbReference type="ARBA" id="ARBA00022692"/>
    </source>
</evidence>